<organism evidence="1 2">
    <name type="scientific">Bauhinia variegata</name>
    <name type="common">Purple orchid tree</name>
    <name type="synonym">Phanera variegata</name>
    <dbReference type="NCBI Taxonomy" id="167791"/>
    <lineage>
        <taxon>Eukaryota</taxon>
        <taxon>Viridiplantae</taxon>
        <taxon>Streptophyta</taxon>
        <taxon>Embryophyta</taxon>
        <taxon>Tracheophyta</taxon>
        <taxon>Spermatophyta</taxon>
        <taxon>Magnoliopsida</taxon>
        <taxon>eudicotyledons</taxon>
        <taxon>Gunneridae</taxon>
        <taxon>Pentapetalae</taxon>
        <taxon>rosids</taxon>
        <taxon>fabids</taxon>
        <taxon>Fabales</taxon>
        <taxon>Fabaceae</taxon>
        <taxon>Cercidoideae</taxon>
        <taxon>Cercideae</taxon>
        <taxon>Bauhiniinae</taxon>
        <taxon>Bauhinia</taxon>
    </lineage>
</organism>
<protein>
    <submittedName>
        <fullName evidence="1">Uncharacterized protein</fullName>
    </submittedName>
</protein>
<sequence>MLDEALKLRHSKEDNIMEVVTSSAPQVPKPVAVAVEQNSETPHSATKQAGGWKAIKYIIGNESFEKLASMSLTLNLTLYLLKEYNMSSISVVNVKQIWNGSSNVASLVGAFISDSYLGRFRTLFYGCIASLLGIFTMTLTAGIHQLRPPSCEDPSRCQQAQGWQLAVLFISLGLLSVGAGGIRPCNIAFGADQFDSRTEKGRAQLESFFNWWYLSFNIALLVAITGVVYIQTNVSWTLGFAIPTVCLVFSIAIFLLGRHTYICKKPEGSVFTDIAKVITAACRKRKVKASGKPFYDPVPPLQESEFDYKRLAHTDKFKFLDKAALIDDPSELDNQGMGRNRWRLCSLQQVERFKCLLGVLPVWVTGICCFIVMGQGNTLGILQVVQMNTTIGPHFKVPPGWLNLVAMIALSIWIFIYECICIPLTRKIFQKPRRLTVGMRINIGILLSVLSMLVAAIVEKKRRNSALMHGSFISPTGFAWLLPQFALLGFMEVFAIVAIMEFLTMQMPESMRTVAGAIFFLSLSIADYMGSLIVNVVHKTTAHNGRTPWLGGHDLNKNRLENYYFLVAGLAALNFVYFNFFASRYLTNSKDDETKEVQLENSTPCTGAELSEPQDEERGLGTNKRQSAGTSPL</sequence>
<evidence type="ECO:0000313" key="2">
    <source>
        <dbReference type="Proteomes" id="UP000828941"/>
    </source>
</evidence>
<dbReference type="Proteomes" id="UP000828941">
    <property type="component" value="Chromosome 6"/>
</dbReference>
<name>A0ACB9NIS8_BAUVA</name>
<gene>
    <name evidence="1" type="ORF">L6164_014621</name>
</gene>
<accession>A0ACB9NIS8</accession>
<reference evidence="1 2" key="1">
    <citation type="journal article" date="2022" name="DNA Res.">
        <title>Chromosomal-level genome assembly of the orchid tree Bauhinia variegata (Leguminosae; Cercidoideae) supports the allotetraploid origin hypothesis of Bauhinia.</title>
        <authorList>
            <person name="Zhong Y."/>
            <person name="Chen Y."/>
            <person name="Zheng D."/>
            <person name="Pang J."/>
            <person name="Liu Y."/>
            <person name="Luo S."/>
            <person name="Meng S."/>
            <person name="Qian L."/>
            <person name="Wei D."/>
            <person name="Dai S."/>
            <person name="Zhou R."/>
        </authorList>
    </citation>
    <scope>NUCLEOTIDE SEQUENCE [LARGE SCALE GENOMIC DNA]</scope>
    <source>
        <strain evidence="1">BV-YZ2020</strain>
    </source>
</reference>
<dbReference type="EMBL" id="CM039431">
    <property type="protein sequence ID" value="KAI4336045.1"/>
    <property type="molecule type" value="Genomic_DNA"/>
</dbReference>
<proteinExistence type="predicted"/>
<keyword evidence="2" id="KW-1185">Reference proteome</keyword>
<comment type="caution">
    <text evidence="1">The sequence shown here is derived from an EMBL/GenBank/DDBJ whole genome shotgun (WGS) entry which is preliminary data.</text>
</comment>
<evidence type="ECO:0000313" key="1">
    <source>
        <dbReference type="EMBL" id="KAI4336045.1"/>
    </source>
</evidence>